<comment type="caution">
    <text evidence="2">The sequence shown here is derived from an EMBL/GenBank/DDBJ whole genome shotgun (WGS) entry which is preliminary data.</text>
</comment>
<keyword evidence="3" id="KW-1185">Reference proteome</keyword>
<protein>
    <submittedName>
        <fullName evidence="2">Uncharacterized protein</fullName>
    </submittedName>
</protein>
<dbReference type="AlphaFoldDB" id="A0AA38UJN9"/>
<gene>
    <name evidence="2" type="ORF">F5878DRAFT_233996</name>
</gene>
<evidence type="ECO:0000313" key="2">
    <source>
        <dbReference type="EMBL" id="KAJ3843764.1"/>
    </source>
</evidence>
<accession>A0AA38UJN9</accession>
<feature type="transmembrane region" description="Helical" evidence="1">
    <location>
        <begin position="134"/>
        <end position="153"/>
    </location>
</feature>
<feature type="transmembrane region" description="Helical" evidence="1">
    <location>
        <begin position="66"/>
        <end position="91"/>
    </location>
</feature>
<keyword evidence="1" id="KW-0472">Membrane</keyword>
<organism evidence="2 3">
    <name type="scientific">Lentinula raphanica</name>
    <dbReference type="NCBI Taxonomy" id="153919"/>
    <lineage>
        <taxon>Eukaryota</taxon>
        <taxon>Fungi</taxon>
        <taxon>Dikarya</taxon>
        <taxon>Basidiomycota</taxon>
        <taxon>Agaricomycotina</taxon>
        <taxon>Agaricomycetes</taxon>
        <taxon>Agaricomycetidae</taxon>
        <taxon>Agaricales</taxon>
        <taxon>Marasmiineae</taxon>
        <taxon>Omphalotaceae</taxon>
        <taxon>Lentinula</taxon>
    </lineage>
</organism>
<proteinExistence type="predicted"/>
<evidence type="ECO:0000256" key="1">
    <source>
        <dbReference type="SAM" id="Phobius"/>
    </source>
</evidence>
<feature type="transmembrane region" description="Helical" evidence="1">
    <location>
        <begin position="97"/>
        <end position="122"/>
    </location>
</feature>
<keyword evidence="1" id="KW-0812">Transmembrane</keyword>
<evidence type="ECO:0000313" key="3">
    <source>
        <dbReference type="Proteomes" id="UP001163846"/>
    </source>
</evidence>
<name>A0AA38UJN9_9AGAR</name>
<keyword evidence="1" id="KW-1133">Transmembrane helix</keyword>
<reference evidence="2" key="1">
    <citation type="submission" date="2022-08" db="EMBL/GenBank/DDBJ databases">
        <authorList>
            <consortium name="DOE Joint Genome Institute"/>
            <person name="Min B."/>
            <person name="Riley R."/>
            <person name="Sierra-Patev S."/>
            <person name="Naranjo-Ortiz M."/>
            <person name="Looney B."/>
            <person name="Konkel Z."/>
            <person name="Slot J.C."/>
            <person name="Sakamoto Y."/>
            <person name="Steenwyk J.L."/>
            <person name="Rokas A."/>
            <person name="Carro J."/>
            <person name="Camarero S."/>
            <person name="Ferreira P."/>
            <person name="Molpeceres G."/>
            <person name="Ruiz-Duenas F.J."/>
            <person name="Serrano A."/>
            <person name="Henrissat B."/>
            <person name="Drula E."/>
            <person name="Hughes K.W."/>
            <person name="Mata J.L."/>
            <person name="Ishikawa N.K."/>
            <person name="Vargas-Isla R."/>
            <person name="Ushijima S."/>
            <person name="Smith C.A."/>
            <person name="Ahrendt S."/>
            <person name="Andreopoulos W."/>
            <person name="He G."/>
            <person name="Labutti K."/>
            <person name="Lipzen A."/>
            <person name="Ng V."/>
            <person name="Sandor L."/>
            <person name="Barry K."/>
            <person name="Martinez A.T."/>
            <person name="Xiao Y."/>
            <person name="Gibbons J.G."/>
            <person name="Terashima K."/>
            <person name="Hibbett D.S."/>
            <person name="Grigoriev I.V."/>
        </authorList>
    </citation>
    <scope>NUCLEOTIDE SEQUENCE</scope>
    <source>
        <strain evidence="2">TFB9207</strain>
    </source>
</reference>
<feature type="transmembrane region" description="Helical" evidence="1">
    <location>
        <begin position="32"/>
        <end position="59"/>
    </location>
</feature>
<dbReference type="EMBL" id="MU805968">
    <property type="protein sequence ID" value="KAJ3843764.1"/>
    <property type="molecule type" value="Genomic_DNA"/>
</dbReference>
<dbReference type="Proteomes" id="UP001163846">
    <property type="component" value="Unassembled WGS sequence"/>
</dbReference>
<sequence>MPRLMESRLRTIVDLKPRKLLSTRTSVPHPSILWILALLPVLFPVLFLALFPVCFLALFPVCFLALFPVLFLALFPVLFLALFPVLFLALFPVLFLALFPVLFLALFPVLFLALFPVLFLALQLMAFGQRTFPRVHFAAILLSIVDVLLNHLHTSLVRSLSKPVQKMLDAKQS</sequence>